<proteinExistence type="predicted"/>
<dbReference type="Proteomes" id="UP000183047">
    <property type="component" value="Unassembled WGS sequence"/>
</dbReference>
<name>A0A1G5BFC8_9FIRM</name>
<gene>
    <name evidence="1" type="ORF">SAMN02910451_00703</name>
</gene>
<keyword evidence="2" id="KW-1185">Reference proteome</keyword>
<evidence type="ECO:0000313" key="2">
    <source>
        <dbReference type="Proteomes" id="UP000183047"/>
    </source>
</evidence>
<sequence length="103" mass="11731">MKYQEEQALSNLSLRMLNLTEQIDEFDYGEFQACVSELRAIRDNMNPRGRGSSQAINYLDWALEAFDGVTTNKVSDLENCGGIGYISDAEYCWIDPNEDFKGM</sequence>
<dbReference type="AlphaFoldDB" id="A0A1G5BFC8"/>
<reference evidence="2" key="1">
    <citation type="submission" date="2016-10" db="EMBL/GenBank/DDBJ databases">
        <authorList>
            <person name="Varghese N."/>
            <person name="Submissions S."/>
        </authorList>
    </citation>
    <scope>NUCLEOTIDE SEQUENCE [LARGE SCALE GENOMIC DNA]</scope>
    <source>
        <strain evidence="2">XBD2006</strain>
    </source>
</reference>
<protein>
    <submittedName>
        <fullName evidence="1">Uncharacterized protein</fullName>
    </submittedName>
</protein>
<accession>A0A1G5BFC8</accession>
<dbReference type="RefSeq" id="WP_074461446.1">
    <property type="nucleotide sequence ID" value="NZ_FMUR01000004.1"/>
</dbReference>
<organism evidence="1 2">
    <name type="scientific">Butyrivibrio hungatei</name>
    <dbReference type="NCBI Taxonomy" id="185008"/>
    <lineage>
        <taxon>Bacteria</taxon>
        <taxon>Bacillati</taxon>
        <taxon>Bacillota</taxon>
        <taxon>Clostridia</taxon>
        <taxon>Lachnospirales</taxon>
        <taxon>Lachnospiraceae</taxon>
        <taxon>Butyrivibrio</taxon>
    </lineage>
</organism>
<dbReference type="EMBL" id="FMUR01000004">
    <property type="protein sequence ID" value="SCX88848.1"/>
    <property type="molecule type" value="Genomic_DNA"/>
</dbReference>
<evidence type="ECO:0000313" key="1">
    <source>
        <dbReference type="EMBL" id="SCX88848.1"/>
    </source>
</evidence>